<dbReference type="EMBL" id="PUFO01000103">
    <property type="protein sequence ID" value="TDG71670.1"/>
    <property type="molecule type" value="Genomic_DNA"/>
</dbReference>
<feature type="transmembrane region" description="Helical" evidence="2">
    <location>
        <begin position="211"/>
        <end position="231"/>
    </location>
</feature>
<dbReference type="PANTHER" id="PTHR23523:SF2">
    <property type="entry name" value="2-NITROIMIDAZOLE TRANSPORTER"/>
    <property type="match status" value="1"/>
</dbReference>
<dbReference type="GO" id="GO:0022857">
    <property type="term" value="F:transmembrane transporter activity"/>
    <property type="evidence" value="ECO:0007669"/>
    <property type="project" value="InterPro"/>
</dbReference>
<dbReference type="AlphaFoldDB" id="A0A4R5NDM5"/>
<dbReference type="InterPro" id="IPR036259">
    <property type="entry name" value="MFS_trans_sf"/>
</dbReference>
<evidence type="ECO:0000313" key="4">
    <source>
        <dbReference type="Proteomes" id="UP000294854"/>
    </source>
</evidence>
<sequence length="254" mass="27134">MKKKQTNVILLCIGFMAINLRLPITAIPPLLPSLEKATGLPVSAAGLLTTIPLLTFAILSPVLAKLGRRFGNERVIFSFAILLVLGSMLRINTALPTILIGTFLIGLGIDSANVLLPAVIKDHLPLKPVLGVSTYTTTMLLVGALGTGLAGIIVAKASLLAAMVGLAIISVISLIGWTPMIKQNKLDSGKIQRAEQSGLNTQSVWKSSMGWMIAFFFGLQSLIYYSLITWLPTIFVAKNFSSIQGGTFVTIMQI</sequence>
<reference evidence="3 4" key="1">
    <citation type="journal article" date="2019" name="Appl. Microbiol. Biotechnol.">
        <title>Uncovering carbohydrate metabolism through a genotype-phenotype association study of 56 lactic acid bacteria genomes.</title>
        <authorList>
            <person name="Buron-Moles G."/>
            <person name="Chailyan A."/>
            <person name="Dolejs I."/>
            <person name="Forster J."/>
            <person name="Miks M.H."/>
        </authorList>
    </citation>
    <scope>NUCLEOTIDE SEQUENCE [LARGE SCALE GENOMIC DNA]</scope>
    <source>
        <strain evidence="3 4">ATCC 49373</strain>
    </source>
</reference>
<comment type="caution">
    <text evidence="3">The sequence shown here is derived from an EMBL/GenBank/DDBJ whole genome shotgun (WGS) entry which is preliminary data.</text>
</comment>
<keyword evidence="2" id="KW-1133">Transmembrane helix</keyword>
<dbReference type="InterPro" id="IPR011701">
    <property type="entry name" value="MFS"/>
</dbReference>
<feature type="transmembrane region" description="Helical" evidence="2">
    <location>
        <begin position="42"/>
        <end position="63"/>
    </location>
</feature>
<evidence type="ECO:0000256" key="2">
    <source>
        <dbReference type="SAM" id="Phobius"/>
    </source>
</evidence>
<keyword evidence="2" id="KW-0812">Transmembrane</keyword>
<dbReference type="Proteomes" id="UP000294854">
    <property type="component" value="Unassembled WGS sequence"/>
</dbReference>
<gene>
    <name evidence="3" type="ORF">C5L31_000473</name>
</gene>
<organism evidence="3 4">
    <name type="scientific">Secundilactobacillus malefermentans</name>
    <dbReference type="NCBI Taxonomy" id="176292"/>
    <lineage>
        <taxon>Bacteria</taxon>
        <taxon>Bacillati</taxon>
        <taxon>Bacillota</taxon>
        <taxon>Bacilli</taxon>
        <taxon>Lactobacillales</taxon>
        <taxon>Lactobacillaceae</taxon>
        <taxon>Secundilactobacillus</taxon>
    </lineage>
</organism>
<proteinExistence type="predicted"/>
<evidence type="ECO:0000256" key="1">
    <source>
        <dbReference type="ARBA" id="ARBA00004651"/>
    </source>
</evidence>
<dbReference type="InterPro" id="IPR052524">
    <property type="entry name" value="MFS_Cyanate_Porter"/>
</dbReference>
<evidence type="ECO:0000313" key="3">
    <source>
        <dbReference type="EMBL" id="TDG71670.1"/>
    </source>
</evidence>
<name>A0A4R5NDM5_9LACO</name>
<protein>
    <recommendedName>
        <fullName evidence="5">Major facilitator superfamily (MFS) profile domain-containing protein</fullName>
    </recommendedName>
</protein>
<feature type="transmembrane region" description="Helical" evidence="2">
    <location>
        <begin position="132"/>
        <end position="153"/>
    </location>
</feature>
<accession>A0A4R5NDM5</accession>
<keyword evidence="2" id="KW-0472">Membrane</keyword>
<dbReference type="Pfam" id="PF07690">
    <property type="entry name" value="MFS_1"/>
    <property type="match status" value="1"/>
</dbReference>
<keyword evidence="4" id="KW-1185">Reference proteome</keyword>
<feature type="transmembrane region" description="Helical" evidence="2">
    <location>
        <begin position="98"/>
        <end position="120"/>
    </location>
</feature>
<dbReference type="OrthoDB" id="9797740at2"/>
<dbReference type="Gene3D" id="1.20.1250.20">
    <property type="entry name" value="MFS general substrate transporter like domains"/>
    <property type="match status" value="1"/>
</dbReference>
<dbReference type="SUPFAM" id="SSF103473">
    <property type="entry name" value="MFS general substrate transporter"/>
    <property type="match status" value="1"/>
</dbReference>
<dbReference type="GO" id="GO:0005886">
    <property type="term" value="C:plasma membrane"/>
    <property type="evidence" value="ECO:0007669"/>
    <property type="project" value="UniProtKB-SubCell"/>
</dbReference>
<evidence type="ECO:0008006" key="5">
    <source>
        <dbReference type="Google" id="ProtNLM"/>
    </source>
</evidence>
<feature type="transmembrane region" description="Helical" evidence="2">
    <location>
        <begin position="159"/>
        <end position="177"/>
    </location>
</feature>
<dbReference type="PANTHER" id="PTHR23523">
    <property type="match status" value="1"/>
</dbReference>
<comment type="subcellular location">
    <subcellularLocation>
        <location evidence="1">Cell membrane</location>
        <topology evidence="1">Multi-pass membrane protein</topology>
    </subcellularLocation>
</comment>
<dbReference type="RefSeq" id="WP_010619863.1">
    <property type="nucleotide sequence ID" value="NZ_PUFO01000103.1"/>
</dbReference>
<dbReference type="STRING" id="1122149.FD44_GL001175"/>